<reference evidence="1" key="1">
    <citation type="submission" date="2024-06" db="EMBL/GenBank/DDBJ databases">
        <authorList>
            <person name="Liu X."/>
            <person name="Lenzi L."/>
            <person name="Haldenby T S."/>
            <person name="Uol C."/>
        </authorList>
    </citation>
    <scope>NUCLEOTIDE SEQUENCE</scope>
</reference>
<name>A0AAV2TJW1_CALDB</name>
<gene>
    <name evidence="1" type="ORF">CDAUBV1_LOCUS10603</name>
</gene>
<comment type="caution">
    <text evidence="1">The sequence shown here is derived from an EMBL/GenBank/DDBJ whole genome shotgun (WGS) entry which is preliminary data.</text>
</comment>
<dbReference type="Proteomes" id="UP001497525">
    <property type="component" value="Unassembled WGS sequence"/>
</dbReference>
<sequence length="314" mass="36051">MTRNFVVAVRMNRLYKDLRQLKRRSRMERLAKFGFMQFSTRRHDRIHSVEQGWIKTRIKDRVLGTADNSIKETNNEILPTQPTTSKDQSSIVNLPAILEEKQSNSLFIRLLPETEISTEEQNPIIQALRKPSEDRLLPREDIVQWINSITEVNPEHVLPDFDDDDKDVPAIPPIVEQNQRKRQTKTKFPSIIDHNRAKLTLSAPGTGEPLIAYAWIGNPYIAASQTKASLRCQPGRTGAKAEQFLKPVPLPKPVLVRYPPPTSRVPYTMKKTLDREKEIFRECVTRVLRFENSLDAFKGGHSVPVAVDLLLKLF</sequence>
<organism evidence="1 2">
    <name type="scientific">Calicophoron daubneyi</name>
    <name type="common">Rumen fluke</name>
    <name type="synonym">Paramphistomum daubneyi</name>
    <dbReference type="NCBI Taxonomy" id="300641"/>
    <lineage>
        <taxon>Eukaryota</taxon>
        <taxon>Metazoa</taxon>
        <taxon>Spiralia</taxon>
        <taxon>Lophotrochozoa</taxon>
        <taxon>Platyhelminthes</taxon>
        <taxon>Trematoda</taxon>
        <taxon>Digenea</taxon>
        <taxon>Plagiorchiida</taxon>
        <taxon>Pronocephalata</taxon>
        <taxon>Paramphistomoidea</taxon>
        <taxon>Paramphistomidae</taxon>
        <taxon>Calicophoron</taxon>
    </lineage>
</organism>
<dbReference type="AlphaFoldDB" id="A0AAV2TJW1"/>
<protein>
    <submittedName>
        <fullName evidence="1">Uncharacterized protein</fullName>
    </submittedName>
</protein>
<dbReference type="EMBL" id="CAXLJL010000323">
    <property type="protein sequence ID" value="CAL5136519.1"/>
    <property type="molecule type" value="Genomic_DNA"/>
</dbReference>
<proteinExistence type="predicted"/>
<evidence type="ECO:0000313" key="1">
    <source>
        <dbReference type="EMBL" id="CAL5136519.1"/>
    </source>
</evidence>
<accession>A0AAV2TJW1</accession>
<evidence type="ECO:0000313" key="2">
    <source>
        <dbReference type="Proteomes" id="UP001497525"/>
    </source>
</evidence>